<evidence type="ECO:0000256" key="2">
    <source>
        <dbReference type="ARBA" id="ARBA00022694"/>
    </source>
</evidence>
<dbReference type="Gene3D" id="3.30.70.580">
    <property type="entry name" value="Pseudouridine synthase I, catalytic domain, N-terminal subdomain"/>
    <property type="match status" value="1"/>
</dbReference>
<name>A0A8S5PKN6_9CAUD</name>
<evidence type="ECO:0000313" key="5">
    <source>
        <dbReference type="EMBL" id="DAE07751.1"/>
    </source>
</evidence>
<dbReference type="PANTHER" id="PTHR11142:SF0">
    <property type="entry name" value="TRNA PSEUDOURIDINE SYNTHASE-LIKE 1"/>
    <property type="match status" value="1"/>
</dbReference>
<dbReference type="InterPro" id="IPR020103">
    <property type="entry name" value="PsdUridine_synth_cat_dom_sf"/>
</dbReference>
<evidence type="ECO:0000259" key="4">
    <source>
        <dbReference type="Pfam" id="PF01416"/>
    </source>
</evidence>
<dbReference type="GO" id="GO:0031119">
    <property type="term" value="P:tRNA pseudouridine synthesis"/>
    <property type="evidence" value="ECO:0007669"/>
    <property type="project" value="TreeGrafter"/>
</dbReference>
<dbReference type="GO" id="GO:0003723">
    <property type="term" value="F:RNA binding"/>
    <property type="evidence" value="ECO:0007669"/>
    <property type="project" value="InterPro"/>
</dbReference>
<dbReference type="PIRSF" id="PIRSF001430">
    <property type="entry name" value="tRNA_psdUrid_synth"/>
    <property type="match status" value="1"/>
</dbReference>
<feature type="domain" description="Pseudouridine synthase I TruA alpha/beta" evidence="4">
    <location>
        <begin position="9"/>
        <end position="104"/>
    </location>
</feature>
<dbReference type="SUPFAM" id="SSF55120">
    <property type="entry name" value="Pseudouridine synthase"/>
    <property type="match status" value="1"/>
</dbReference>
<evidence type="ECO:0000256" key="1">
    <source>
        <dbReference type="ARBA" id="ARBA00009375"/>
    </source>
</evidence>
<organism evidence="5">
    <name type="scientific">Myoviridae sp. ctWXg38</name>
    <dbReference type="NCBI Taxonomy" id="2825119"/>
    <lineage>
        <taxon>Viruses</taxon>
        <taxon>Duplodnaviria</taxon>
        <taxon>Heunggongvirae</taxon>
        <taxon>Uroviricota</taxon>
        <taxon>Caudoviricetes</taxon>
    </lineage>
</organism>
<dbReference type="CDD" id="cd02570">
    <property type="entry name" value="PseudoU_synth_EcTruA"/>
    <property type="match status" value="1"/>
</dbReference>
<dbReference type="PANTHER" id="PTHR11142">
    <property type="entry name" value="PSEUDOURIDYLATE SYNTHASE"/>
    <property type="match status" value="1"/>
</dbReference>
<dbReference type="NCBIfam" id="TIGR00071">
    <property type="entry name" value="hisT_truA"/>
    <property type="match status" value="1"/>
</dbReference>
<dbReference type="HAMAP" id="MF_00171">
    <property type="entry name" value="TruA"/>
    <property type="match status" value="1"/>
</dbReference>
<keyword evidence="2" id="KW-0819">tRNA processing</keyword>
<proteinExistence type="inferred from homology"/>
<dbReference type="GO" id="GO:0009982">
    <property type="term" value="F:pseudouridine synthase activity"/>
    <property type="evidence" value="ECO:0007669"/>
    <property type="project" value="InterPro"/>
</dbReference>
<accession>A0A8S5PKN6</accession>
<reference evidence="5" key="1">
    <citation type="journal article" date="2021" name="Proc. Natl. Acad. Sci. U.S.A.">
        <title>A Catalog of Tens of Thousands of Viruses from Human Metagenomes Reveals Hidden Associations with Chronic Diseases.</title>
        <authorList>
            <person name="Tisza M.J."/>
            <person name="Buck C.B."/>
        </authorList>
    </citation>
    <scope>NUCLEOTIDE SEQUENCE</scope>
    <source>
        <strain evidence="5">CtWXg38</strain>
    </source>
</reference>
<sequence>MINYLVSVGYDGSCYHGWQIQKNAITVQQVFQLALEKLFREKIDIKGCSRTDSGVHANMYCVSFKSEKEIPCANVVSGLNTYLPKDIAAFDCRIVPPDFHARYSVHSKEYVYRVYNGKIRNPFLQKYAFHYKYPIDAEYLDKEAKAFIGTHDFAAFCSANSKVESTVRTVYDFRVEREGDEVRFIVSANGFLYNMVRIMVGSLLFVNEGKIKSGGLAEVIKSKSRTRAGKTAPPQGLYLNKVNY</sequence>
<dbReference type="InterPro" id="IPR020094">
    <property type="entry name" value="TruA/RsuA/RluB/E/F_N"/>
</dbReference>
<dbReference type="FunFam" id="3.30.70.580:FF:000001">
    <property type="entry name" value="tRNA pseudouridine synthase A"/>
    <property type="match status" value="1"/>
</dbReference>
<protein>
    <recommendedName>
        <fullName evidence="4">Pseudouridine synthase I TruA alpha/beta domain-containing protein</fullName>
    </recommendedName>
</protein>
<feature type="domain" description="Pseudouridine synthase I TruA alpha/beta" evidence="4">
    <location>
        <begin position="144"/>
        <end position="244"/>
    </location>
</feature>
<dbReference type="InterPro" id="IPR020097">
    <property type="entry name" value="PsdUridine_synth_TruA_a/b_dom"/>
</dbReference>
<dbReference type="Gene3D" id="3.30.70.660">
    <property type="entry name" value="Pseudouridine synthase I, catalytic domain, C-terminal subdomain"/>
    <property type="match status" value="1"/>
</dbReference>
<dbReference type="InterPro" id="IPR020095">
    <property type="entry name" value="PsdUridine_synth_TruA_C"/>
</dbReference>
<comment type="similarity">
    <text evidence="1">Belongs to the tRNA pseudouridine synthase TruA family.</text>
</comment>
<dbReference type="EMBL" id="BK015455">
    <property type="protein sequence ID" value="DAE07751.1"/>
    <property type="molecule type" value="Genomic_DNA"/>
</dbReference>
<dbReference type="Pfam" id="PF01416">
    <property type="entry name" value="PseudoU_synth_1"/>
    <property type="match status" value="2"/>
</dbReference>
<dbReference type="InterPro" id="IPR001406">
    <property type="entry name" value="PsdUridine_synth_TruA"/>
</dbReference>
<evidence type="ECO:0000256" key="3">
    <source>
        <dbReference type="ARBA" id="ARBA00023235"/>
    </source>
</evidence>
<keyword evidence="3" id="KW-0413">Isomerase</keyword>